<protein>
    <submittedName>
        <fullName evidence="13">TonB-dependent receptor</fullName>
    </submittedName>
</protein>
<dbReference type="GO" id="GO:0009279">
    <property type="term" value="C:cell outer membrane"/>
    <property type="evidence" value="ECO:0007669"/>
    <property type="project" value="UniProtKB-SubCell"/>
</dbReference>
<accession>A0A3E5BGL9</accession>
<evidence type="ECO:0000259" key="12">
    <source>
        <dbReference type="Pfam" id="PF07715"/>
    </source>
</evidence>
<keyword evidence="13" id="KW-0675">Receptor</keyword>
<evidence type="ECO:0000256" key="2">
    <source>
        <dbReference type="ARBA" id="ARBA00022448"/>
    </source>
</evidence>
<comment type="caution">
    <text evidence="13">The sequence shown here is derived from an EMBL/GenBank/DDBJ whole genome shotgun (WGS) entry which is preliminary data.</text>
</comment>
<dbReference type="InterPro" id="IPR039426">
    <property type="entry name" value="TonB-dep_rcpt-like"/>
</dbReference>
<evidence type="ECO:0000313" key="13">
    <source>
        <dbReference type="EMBL" id="RGN36565.1"/>
    </source>
</evidence>
<dbReference type="InterPro" id="IPR008969">
    <property type="entry name" value="CarboxyPept-like_regulatory"/>
</dbReference>
<dbReference type="InterPro" id="IPR000531">
    <property type="entry name" value="Beta-barrel_TonB"/>
</dbReference>
<dbReference type="RefSeq" id="WP_117724037.1">
    <property type="nucleotide sequence ID" value="NZ_CAUGNI010000012.1"/>
</dbReference>
<name>A0A3E5BGL9_9BACE</name>
<dbReference type="Pfam" id="PF13715">
    <property type="entry name" value="CarbopepD_reg_2"/>
    <property type="match status" value="1"/>
</dbReference>
<evidence type="ECO:0000256" key="6">
    <source>
        <dbReference type="ARBA" id="ARBA00023136"/>
    </source>
</evidence>
<dbReference type="InterPro" id="IPR012910">
    <property type="entry name" value="Plug_dom"/>
</dbReference>
<dbReference type="SUPFAM" id="SSF56935">
    <property type="entry name" value="Porins"/>
    <property type="match status" value="1"/>
</dbReference>
<feature type="domain" description="TonB-dependent receptor-like beta-barrel" evidence="11">
    <location>
        <begin position="398"/>
        <end position="955"/>
    </location>
</feature>
<dbReference type="AlphaFoldDB" id="A0A3E5BGL9"/>
<dbReference type="InterPro" id="IPR023997">
    <property type="entry name" value="TonB-dep_OMP_SusC/RagA_CS"/>
</dbReference>
<organism evidence="13 14">
    <name type="scientific">Bacteroides oleiciplenus</name>
    <dbReference type="NCBI Taxonomy" id="626931"/>
    <lineage>
        <taxon>Bacteria</taxon>
        <taxon>Pseudomonadati</taxon>
        <taxon>Bacteroidota</taxon>
        <taxon>Bacteroidia</taxon>
        <taxon>Bacteroidales</taxon>
        <taxon>Bacteroidaceae</taxon>
        <taxon>Bacteroides</taxon>
    </lineage>
</organism>
<dbReference type="InterPro" id="IPR036942">
    <property type="entry name" value="Beta-barrel_TonB_sf"/>
</dbReference>
<feature type="signal peptide" evidence="10">
    <location>
        <begin position="1"/>
        <end position="30"/>
    </location>
</feature>
<dbReference type="SUPFAM" id="SSF49464">
    <property type="entry name" value="Carboxypeptidase regulatory domain-like"/>
    <property type="match status" value="1"/>
</dbReference>
<keyword evidence="5 9" id="KW-0798">TonB box</keyword>
<evidence type="ECO:0000256" key="7">
    <source>
        <dbReference type="ARBA" id="ARBA00023237"/>
    </source>
</evidence>
<dbReference type="EMBL" id="QSUL01000005">
    <property type="protein sequence ID" value="RGN36565.1"/>
    <property type="molecule type" value="Genomic_DNA"/>
</dbReference>
<evidence type="ECO:0000256" key="4">
    <source>
        <dbReference type="ARBA" id="ARBA00022692"/>
    </source>
</evidence>
<evidence type="ECO:0000256" key="1">
    <source>
        <dbReference type="ARBA" id="ARBA00004571"/>
    </source>
</evidence>
<dbReference type="Gene3D" id="2.170.130.10">
    <property type="entry name" value="TonB-dependent receptor, plug domain"/>
    <property type="match status" value="1"/>
</dbReference>
<evidence type="ECO:0000313" key="14">
    <source>
        <dbReference type="Proteomes" id="UP000260983"/>
    </source>
</evidence>
<dbReference type="Pfam" id="PF07715">
    <property type="entry name" value="Plug"/>
    <property type="match status" value="1"/>
</dbReference>
<reference evidence="13 14" key="1">
    <citation type="submission" date="2018-08" db="EMBL/GenBank/DDBJ databases">
        <title>A genome reference for cultivated species of the human gut microbiota.</title>
        <authorList>
            <person name="Zou Y."/>
            <person name="Xue W."/>
            <person name="Luo G."/>
        </authorList>
    </citation>
    <scope>NUCLEOTIDE SEQUENCE [LARGE SCALE GENOMIC DNA]</scope>
    <source>
        <strain evidence="13 14">OM05-15BH</strain>
    </source>
</reference>
<dbReference type="Gene3D" id="2.60.40.1120">
    <property type="entry name" value="Carboxypeptidase-like, regulatory domain"/>
    <property type="match status" value="1"/>
</dbReference>
<dbReference type="FunFam" id="2.60.40.1120:FF:000003">
    <property type="entry name" value="Outer membrane protein Omp121"/>
    <property type="match status" value="1"/>
</dbReference>
<dbReference type="Gene3D" id="2.40.170.20">
    <property type="entry name" value="TonB-dependent receptor, beta-barrel domain"/>
    <property type="match status" value="1"/>
</dbReference>
<keyword evidence="6 8" id="KW-0472">Membrane</keyword>
<keyword evidence="4 8" id="KW-0812">Transmembrane</keyword>
<comment type="similarity">
    <text evidence="8 9">Belongs to the TonB-dependent receptor family.</text>
</comment>
<dbReference type="PROSITE" id="PS52016">
    <property type="entry name" value="TONB_DEPENDENT_REC_3"/>
    <property type="match status" value="1"/>
</dbReference>
<dbReference type="Proteomes" id="UP000260983">
    <property type="component" value="Unassembled WGS sequence"/>
</dbReference>
<evidence type="ECO:0000256" key="10">
    <source>
        <dbReference type="SAM" id="SignalP"/>
    </source>
</evidence>
<comment type="subcellular location">
    <subcellularLocation>
        <location evidence="1 8">Cell outer membrane</location>
        <topology evidence="1 8">Multi-pass membrane protein</topology>
    </subcellularLocation>
</comment>
<evidence type="ECO:0000256" key="8">
    <source>
        <dbReference type="PROSITE-ProRule" id="PRU01360"/>
    </source>
</evidence>
<dbReference type="NCBIfam" id="TIGR04057">
    <property type="entry name" value="SusC_RagA_signa"/>
    <property type="match status" value="1"/>
</dbReference>
<gene>
    <name evidence="13" type="ORF">DXB65_09225</name>
</gene>
<dbReference type="InterPro" id="IPR037066">
    <property type="entry name" value="Plug_dom_sf"/>
</dbReference>
<evidence type="ECO:0000256" key="3">
    <source>
        <dbReference type="ARBA" id="ARBA00022452"/>
    </source>
</evidence>
<keyword evidence="10" id="KW-0732">Signal</keyword>
<dbReference type="NCBIfam" id="TIGR04056">
    <property type="entry name" value="OMP_RagA_SusC"/>
    <property type="match status" value="1"/>
</dbReference>
<feature type="domain" description="TonB-dependent receptor plug" evidence="12">
    <location>
        <begin position="121"/>
        <end position="227"/>
    </location>
</feature>
<evidence type="ECO:0000259" key="11">
    <source>
        <dbReference type="Pfam" id="PF00593"/>
    </source>
</evidence>
<proteinExistence type="inferred from homology"/>
<keyword evidence="3 8" id="KW-1134">Transmembrane beta strand</keyword>
<evidence type="ECO:0000256" key="9">
    <source>
        <dbReference type="RuleBase" id="RU003357"/>
    </source>
</evidence>
<feature type="chain" id="PRO_5017759052" evidence="10">
    <location>
        <begin position="31"/>
        <end position="998"/>
    </location>
</feature>
<keyword evidence="2 8" id="KW-0813">Transport</keyword>
<dbReference type="InterPro" id="IPR023996">
    <property type="entry name" value="TonB-dep_OMP_SusC/RagA"/>
</dbReference>
<evidence type="ECO:0000256" key="5">
    <source>
        <dbReference type="ARBA" id="ARBA00023077"/>
    </source>
</evidence>
<dbReference type="Pfam" id="PF00593">
    <property type="entry name" value="TonB_dep_Rec_b-barrel"/>
    <property type="match status" value="1"/>
</dbReference>
<sequence>MLNVQLKRKRTFAQSVLFVVFLLSSTLAFAQNKVTGTVTDKAGEPLIGVNVLEAGTTNGCITDIDGKYTLSIEKGKTLIFSFIGYSRQDVKVTQNVIDITMSEDTELLDEVVVIGYGSISRKDVTSSISTVKSKDLNVGAYTDPGQLLQGKVPGLVIVQNSDPNGGVNSLTLRGASTLNGSASPLYVVDGIPGVNLNLIAPSDIESIDVLRDASATAIYGSKAANGVIMVTTKRGQDGPARVTYSGYVSWEKIHNDHEMMSANELRAYAKENNLTIANDKGANTNWAEEVQRTGFAHNHNLSITGGNKSTTYNASVNYIERDGIIKGVGNNLFTARTYVETKTLKDRLTLAVGLNGNVRNEWGVPRGGQGASVYNAMYYYSPLVPTRNEDGTWYKDMGISQNYNPLALIYEDESRATYKRIQATGKASLKIIDDLILSANFSYENQNYSYKDYYSHESQTNNRGGETSRNTTEDIKKLMEIYGNYDKTFNDAHKLGLMVGYSWEEQNNGEGFGARGYNFYDDSLWWNNIGMANSWDEDPVWANTLSTIRMISFYGRANYSYKSKYILQAAVRRDGSSTFGSNHRWATFPSGAVAWRLSEEDFIKDLGIFDDLKLRAGWGQSGNAMGFDIYTSRFYYQGGSRFIYTDPETGKESSYKSLNAARNVNNDLKWETTTMLNLGIDFSFLGGRINGTIEYYNKTTKDMIWSYPVSTSYYPVGWMIANVGEMNNRGIELTLNATPIRGRNFSWDTSLNLSHNRNKIVSLSNQEYNAGVLNRYNPELPGASTATIQRIIEGEPIGTFYMWEWAGYNEGGASQFYVRDEKTGERTGETTSTPAEKDRTIVGNAQPKLTMGWNNNLTYKNWDLNAFFTGVFGQKIFNEPRAFFSNIANITEGKNVMKSIVSEQKATDVFSSLPSDRYLEDGSYFRLSTLTVGYTFRNFNGWLRDVRIYASCNNVFTLTGYKGRDPEINLGGETPGCDTRSDHYPRTRQFLVGATINF</sequence>
<keyword evidence="7 8" id="KW-0998">Cell outer membrane</keyword>